<dbReference type="Pfam" id="PF02604">
    <property type="entry name" value="PhdYeFM_antitox"/>
    <property type="match status" value="1"/>
</dbReference>
<dbReference type="PANTHER" id="PTHR35377:SF4">
    <property type="entry name" value="PREVENT-HOST-DEATH FAMILY PROTEIN"/>
    <property type="match status" value="1"/>
</dbReference>
<dbReference type="NCBIfam" id="TIGR01552">
    <property type="entry name" value="phd_fam"/>
    <property type="match status" value="1"/>
</dbReference>
<protein>
    <recommendedName>
        <fullName evidence="2">Antitoxin</fullName>
    </recommendedName>
</protein>
<dbReference type="InterPro" id="IPR036165">
    <property type="entry name" value="YefM-like_sf"/>
</dbReference>
<evidence type="ECO:0000256" key="1">
    <source>
        <dbReference type="ARBA" id="ARBA00009981"/>
    </source>
</evidence>
<evidence type="ECO:0000256" key="2">
    <source>
        <dbReference type="RuleBase" id="RU362080"/>
    </source>
</evidence>
<evidence type="ECO:0000313" key="3">
    <source>
        <dbReference type="EMBL" id="MQA38267.1"/>
    </source>
</evidence>
<name>A0A6A7MZT9_9BURK</name>
<dbReference type="EMBL" id="WHUG01000003">
    <property type="protein sequence ID" value="MQA38267.1"/>
    <property type="molecule type" value="Genomic_DNA"/>
</dbReference>
<dbReference type="Gene3D" id="3.40.1620.10">
    <property type="entry name" value="YefM-like domain"/>
    <property type="match status" value="1"/>
</dbReference>
<dbReference type="InterPro" id="IPR006442">
    <property type="entry name" value="Antitoxin_Phd/YefM"/>
</dbReference>
<gene>
    <name evidence="3" type="ORF">GEV02_08920</name>
</gene>
<accession>A0A6A7MZT9</accession>
<keyword evidence="4" id="KW-1185">Reference proteome</keyword>
<comment type="similarity">
    <text evidence="1 2">Belongs to the phD/YefM antitoxin family.</text>
</comment>
<evidence type="ECO:0000313" key="4">
    <source>
        <dbReference type="Proteomes" id="UP000440498"/>
    </source>
</evidence>
<comment type="function">
    <text evidence="2">Antitoxin component of a type II toxin-antitoxin (TA) system.</text>
</comment>
<dbReference type="SUPFAM" id="SSF143120">
    <property type="entry name" value="YefM-like"/>
    <property type="match status" value="1"/>
</dbReference>
<organism evidence="3 4">
    <name type="scientific">Rugamonas aquatica</name>
    <dbReference type="NCBI Taxonomy" id="2743357"/>
    <lineage>
        <taxon>Bacteria</taxon>
        <taxon>Pseudomonadati</taxon>
        <taxon>Pseudomonadota</taxon>
        <taxon>Betaproteobacteria</taxon>
        <taxon>Burkholderiales</taxon>
        <taxon>Oxalobacteraceae</taxon>
        <taxon>Telluria group</taxon>
        <taxon>Rugamonas</taxon>
    </lineage>
</organism>
<dbReference type="AlphaFoldDB" id="A0A6A7MZT9"/>
<proteinExistence type="inferred from homology"/>
<dbReference type="PANTHER" id="PTHR35377">
    <property type="entry name" value="ANTITOXIN VAPB49-RELATED-RELATED"/>
    <property type="match status" value="1"/>
</dbReference>
<dbReference type="Proteomes" id="UP000440498">
    <property type="component" value="Unassembled WGS sequence"/>
</dbReference>
<dbReference type="RefSeq" id="WP_152837689.1">
    <property type="nucleotide sequence ID" value="NZ_WHUG01000003.1"/>
</dbReference>
<sequence>MPTIDINDAKARLAALIDDAANGKEVVLAKDGHPVAQLVAIAKPSTRVKFGTMKGKIWIADDFDAPLPDDIQAAFEGK</sequence>
<dbReference type="InterPro" id="IPR051416">
    <property type="entry name" value="phD-YefM_TA_antitoxins"/>
</dbReference>
<comment type="caution">
    <text evidence="3">The sequence shown here is derived from an EMBL/GenBank/DDBJ whole genome shotgun (WGS) entry which is preliminary data.</text>
</comment>
<reference evidence="3 4" key="1">
    <citation type="submission" date="2019-10" db="EMBL/GenBank/DDBJ databases">
        <title>Two novel species isolated from a subtropical stream in China.</title>
        <authorList>
            <person name="Lu H."/>
        </authorList>
    </citation>
    <scope>NUCLEOTIDE SEQUENCE [LARGE SCALE GENOMIC DNA]</scope>
    <source>
        <strain evidence="3 4">FT29W</strain>
    </source>
</reference>